<feature type="repeat" description="ANK" evidence="3">
    <location>
        <begin position="73"/>
        <end position="105"/>
    </location>
</feature>
<dbReference type="InterPro" id="IPR051165">
    <property type="entry name" value="Multifunctional_ANK_Repeat"/>
</dbReference>
<dbReference type="InterPro" id="IPR002110">
    <property type="entry name" value="Ankyrin_rpt"/>
</dbReference>
<feature type="repeat" description="ANK" evidence="3">
    <location>
        <begin position="876"/>
        <end position="907"/>
    </location>
</feature>
<dbReference type="RefSeq" id="XP_024405311.1">
    <property type="nucleotide sequence ID" value="XM_024549925.1"/>
</dbReference>
<evidence type="ECO:0000256" key="3">
    <source>
        <dbReference type="PROSITE-ProRule" id="PRU00023"/>
    </source>
</evidence>
<dbReference type="PANTHER" id="PTHR24123:SF33">
    <property type="entry name" value="PROTEIN HOS4"/>
    <property type="match status" value="1"/>
</dbReference>
<dbReference type="SMART" id="SM00248">
    <property type="entry name" value="ANK"/>
    <property type="match status" value="24"/>
</dbReference>
<proteinExistence type="predicted"/>
<feature type="repeat" description="ANK" evidence="3">
    <location>
        <begin position="366"/>
        <end position="388"/>
    </location>
</feature>
<feature type="repeat" description="ANK" evidence="3">
    <location>
        <begin position="106"/>
        <end position="138"/>
    </location>
</feature>
<comment type="caution">
    <text evidence="4">The sequence shown here is derived from an EMBL/GenBank/DDBJ whole genome shotgun (WGS) entry which is preliminary data.</text>
</comment>
<keyword evidence="5" id="KW-1185">Reference proteome</keyword>
<dbReference type="PANTHER" id="PTHR24123">
    <property type="entry name" value="ANKYRIN REPEAT-CONTAINING"/>
    <property type="match status" value="1"/>
</dbReference>
<dbReference type="PROSITE" id="PS50088">
    <property type="entry name" value="ANK_REPEAT"/>
    <property type="match status" value="13"/>
</dbReference>
<feature type="repeat" description="ANK" evidence="3">
    <location>
        <begin position="808"/>
        <end position="840"/>
    </location>
</feature>
<feature type="repeat" description="ANK" evidence="3">
    <location>
        <begin position="575"/>
        <end position="607"/>
    </location>
</feature>
<dbReference type="PRINTS" id="PR01415">
    <property type="entry name" value="ANKYRIN"/>
</dbReference>
<keyword evidence="1" id="KW-0677">Repeat</keyword>
<dbReference type="EMBL" id="JPDN02000023">
    <property type="protein sequence ID" value="PON24364.1"/>
    <property type="molecule type" value="Genomic_DNA"/>
</dbReference>
<dbReference type="Pfam" id="PF12796">
    <property type="entry name" value="Ank_2"/>
    <property type="match status" value="7"/>
</dbReference>
<accession>A0A2P4ZJA4</accession>
<dbReference type="InterPro" id="IPR036770">
    <property type="entry name" value="Ankyrin_rpt-contain_sf"/>
</dbReference>
<name>A0A2P4ZJA4_9HYPO</name>
<feature type="repeat" description="ANK" evidence="3">
    <location>
        <begin position="709"/>
        <end position="741"/>
    </location>
</feature>
<feature type="repeat" description="ANK" evidence="3">
    <location>
        <begin position="442"/>
        <end position="474"/>
    </location>
</feature>
<dbReference type="Pfam" id="PF00023">
    <property type="entry name" value="Ank"/>
    <property type="match status" value="1"/>
</dbReference>
<feature type="repeat" description="ANK" evidence="3">
    <location>
        <begin position="608"/>
        <end position="640"/>
    </location>
</feature>
<dbReference type="SUPFAM" id="SSF48403">
    <property type="entry name" value="Ankyrin repeat"/>
    <property type="match status" value="3"/>
</dbReference>
<dbReference type="AlphaFoldDB" id="A0A2P4ZJA4"/>
<keyword evidence="2 3" id="KW-0040">ANK repeat</keyword>
<sequence>MFTPAGYGSEAVDLFDITGLIAACKFGLLPIAQEYASDDSICISANESTNALDLAARFGHADVVKWLLSRNTLSPRAIHLASIGGHVDVIKELIQKDSQVDHVDDKGYTPLLHAARLGHLEALRFLLQNGASAAKKSQDNSTALHFSSRIGHLSAVKELADRCYWGCVDKEGYTALHRAAAGGFFEVVAYLYPRYEDIQKISCITSNRDTILHLAVVSGSYTTCRFLLGKNDAAALINMTNKQRKTPLHLAAEYGYLDIMRSILDNVDNGPDLRDSAFEILGPLGHINIVNKLLNASVAVSKPDDQEHTPLQLAAIFGRSDIVERISASASQQDQQSALLLALQTGDSRVVRSLIRTDTPLTRTKSGKSPVHLAVESGNIHVFQELLEAEEARLIFQGEQENLINIAAERGQVPFLNHSLSGTKVVEALLNNGLSWDIEDAEKHQPLQIAAKYGSRETFGLLIQAGAAIDSIVSSGGTPLLIAIRAENRSACESLLELSANPDIADDDGLTPLFLACELGGYEFVKLLLQYSADIGVVNSSGQTALHTSVRSPEMMSILLGKDQGKHYKNAADARHQTPLLLAAVSGINRTLGYLLDANADLHQTNEVGHTALHLAVVGGHLETIKLLIERDADCNRKANGGLLCLHLAANRCYYDALEYLLPLTENINALDSRLGTPLAATSATHDQSIRCAKFLLLKGAHINCFGGTLHSPLQAAVWYENLELVQLLLENGAEVNAVGGRFQSALNAAIESRHLGLVELLLSHNADPNIKYNNRSALENAIYSGNLQIVETLLNAITDLDSQISDKGQAAFRLAVRMDKLELVKLMIKKGVNVQGDQSDESSLLYIISSYSNCVLDYFLHDGREYIDINEQDIDGQTALDYAILAGIDVVKELLDAGADPNVQDKYGNTALIHALKERIHAVGELLAYEDRKGRIPLRYDLVDNIGRGPLYWACYYGHNHCFDHVMLKLSTLQPNNWENQEYFFASAIHVAAARNRQIMLRKLIECEIDVTRPDRNNWTPMHTAQAYCYEEI</sequence>
<feature type="repeat" description="ANK" evidence="3">
    <location>
        <begin position="243"/>
        <end position="266"/>
    </location>
</feature>
<dbReference type="Gene3D" id="1.25.40.20">
    <property type="entry name" value="Ankyrin repeat-containing domain"/>
    <property type="match status" value="6"/>
</dbReference>
<reference evidence="4 5" key="1">
    <citation type="journal article" date="2016" name="Genome Announc.">
        <title>Draft Whole-Genome Sequence of Trichoderma gamsii T6085, a Promising Biocontrol Agent of Fusarium Head Blight on Wheat.</title>
        <authorList>
            <person name="Baroncelli R."/>
            <person name="Zapparata A."/>
            <person name="Piaggeschi G."/>
            <person name="Sarrocco S."/>
            <person name="Vannacci G."/>
        </authorList>
    </citation>
    <scope>NUCLEOTIDE SEQUENCE [LARGE SCALE GENOMIC DNA]</scope>
    <source>
        <strain evidence="4 5">T6085</strain>
    </source>
</reference>
<gene>
    <name evidence="4" type="ORF">TGAM01_v206696</name>
</gene>
<evidence type="ECO:0000313" key="5">
    <source>
        <dbReference type="Proteomes" id="UP000054821"/>
    </source>
</evidence>
<dbReference type="PROSITE" id="PS50297">
    <property type="entry name" value="ANK_REP_REGION"/>
    <property type="match status" value="6"/>
</dbReference>
<protein>
    <submittedName>
        <fullName evidence="4">Ankyrin-1</fullName>
    </submittedName>
</protein>
<evidence type="ECO:0000256" key="2">
    <source>
        <dbReference type="ARBA" id="ARBA00023043"/>
    </source>
</evidence>
<organism evidence="4 5">
    <name type="scientific">Trichoderma gamsii</name>
    <dbReference type="NCBI Taxonomy" id="398673"/>
    <lineage>
        <taxon>Eukaryota</taxon>
        <taxon>Fungi</taxon>
        <taxon>Dikarya</taxon>
        <taxon>Ascomycota</taxon>
        <taxon>Pezizomycotina</taxon>
        <taxon>Sordariomycetes</taxon>
        <taxon>Hypocreomycetidae</taxon>
        <taxon>Hypocreales</taxon>
        <taxon>Hypocreaceae</taxon>
        <taxon>Trichoderma</taxon>
    </lineage>
</organism>
<dbReference type="GeneID" id="29989028"/>
<feature type="repeat" description="ANK" evidence="3">
    <location>
        <begin position="475"/>
        <end position="507"/>
    </location>
</feature>
<evidence type="ECO:0000313" key="4">
    <source>
        <dbReference type="EMBL" id="PON24364.1"/>
    </source>
</evidence>
<feature type="repeat" description="ANK" evidence="3">
    <location>
        <begin position="742"/>
        <end position="774"/>
    </location>
</feature>
<dbReference type="STRING" id="398673.A0A2P4ZJA4"/>
<feature type="repeat" description="ANK" evidence="3">
    <location>
        <begin position="508"/>
        <end position="540"/>
    </location>
</feature>
<dbReference type="Proteomes" id="UP000054821">
    <property type="component" value="Unassembled WGS sequence"/>
</dbReference>
<evidence type="ECO:0000256" key="1">
    <source>
        <dbReference type="ARBA" id="ARBA00022737"/>
    </source>
</evidence>